<keyword evidence="3" id="KW-1185">Reference proteome</keyword>
<feature type="compositionally biased region" description="Basic and acidic residues" evidence="1">
    <location>
        <begin position="44"/>
        <end position="59"/>
    </location>
</feature>
<proteinExistence type="predicted"/>
<organism evidence="2 3">
    <name type="scientific">Acanthosepion pharaonis</name>
    <name type="common">Pharaoh cuttlefish</name>
    <name type="synonym">Sepia pharaonis</name>
    <dbReference type="NCBI Taxonomy" id="158019"/>
    <lineage>
        <taxon>Eukaryota</taxon>
        <taxon>Metazoa</taxon>
        <taxon>Spiralia</taxon>
        <taxon>Lophotrochozoa</taxon>
        <taxon>Mollusca</taxon>
        <taxon>Cephalopoda</taxon>
        <taxon>Coleoidea</taxon>
        <taxon>Decapodiformes</taxon>
        <taxon>Sepiida</taxon>
        <taxon>Sepiina</taxon>
        <taxon>Sepiidae</taxon>
        <taxon>Acanthosepion</taxon>
    </lineage>
</organism>
<feature type="compositionally biased region" description="Polar residues" evidence="1">
    <location>
        <begin position="141"/>
        <end position="174"/>
    </location>
</feature>
<name>A0A812CBL7_ACAPH</name>
<dbReference type="Proteomes" id="UP000597762">
    <property type="component" value="Unassembled WGS sequence"/>
</dbReference>
<evidence type="ECO:0000313" key="2">
    <source>
        <dbReference type="EMBL" id="CAE1265659.1"/>
    </source>
</evidence>
<evidence type="ECO:0000313" key="3">
    <source>
        <dbReference type="Proteomes" id="UP000597762"/>
    </source>
</evidence>
<dbReference type="EMBL" id="CAHIKZ030001486">
    <property type="protein sequence ID" value="CAE1265659.1"/>
    <property type="molecule type" value="Genomic_DNA"/>
</dbReference>
<gene>
    <name evidence="2" type="ORF">SPHA_34806</name>
</gene>
<sequence length="266" mass="28483">MKESLSVSGGHSKVFDTMSSQSDVDEDSQKKVLSSFGLLPEDSVDSRRDINAENGKEFDPLSNQSSEKIQNNLMASFALTNDAQAEKISPTASSSPAQITEGRGGSPDSITSIGSSVASRNSHLQPAAPHMSPYHAPSSPARLQSSPHGQSPRQVNTSPVVQGNHSPHISQQPQPGVPEQISHQMGFSGLQTQPRPLYPGQAPHPGYAQHSFPGQQFNQPPPPDPGSQESFNPAFHPGTNYSYSASMQQQQPPSSNQPYSTYQQVS</sequence>
<feature type="compositionally biased region" description="Low complexity" evidence="1">
    <location>
        <begin position="241"/>
        <end position="266"/>
    </location>
</feature>
<feature type="compositionally biased region" description="Polar residues" evidence="1">
    <location>
        <begin position="61"/>
        <end position="83"/>
    </location>
</feature>
<accession>A0A812CBL7</accession>
<reference evidence="2" key="1">
    <citation type="submission" date="2021-01" db="EMBL/GenBank/DDBJ databases">
        <authorList>
            <person name="Li R."/>
            <person name="Bekaert M."/>
        </authorList>
    </citation>
    <scope>NUCLEOTIDE SEQUENCE</scope>
    <source>
        <strain evidence="2">Farmed</strain>
    </source>
</reference>
<comment type="caution">
    <text evidence="2">The sequence shown here is derived from an EMBL/GenBank/DDBJ whole genome shotgun (WGS) entry which is preliminary data.</text>
</comment>
<protein>
    <submittedName>
        <fullName evidence="2">Uncharacterized protein</fullName>
    </submittedName>
</protein>
<feature type="region of interest" description="Disordered" evidence="1">
    <location>
        <begin position="1"/>
        <end position="266"/>
    </location>
</feature>
<feature type="compositionally biased region" description="Polar residues" evidence="1">
    <location>
        <begin position="181"/>
        <end position="194"/>
    </location>
</feature>
<evidence type="ECO:0000256" key="1">
    <source>
        <dbReference type="SAM" id="MobiDB-lite"/>
    </source>
</evidence>
<feature type="compositionally biased region" description="Polar residues" evidence="1">
    <location>
        <begin position="108"/>
        <end position="124"/>
    </location>
</feature>
<dbReference type="AlphaFoldDB" id="A0A812CBL7"/>